<evidence type="ECO:0000256" key="2">
    <source>
        <dbReference type="ARBA" id="ARBA00022679"/>
    </source>
</evidence>
<dbReference type="Pfam" id="PF02595">
    <property type="entry name" value="Gly_kinase"/>
    <property type="match status" value="1"/>
</dbReference>
<protein>
    <submittedName>
        <fullName evidence="5">Glycerate kinase</fullName>
    </submittedName>
</protein>
<dbReference type="Proteomes" id="UP000189735">
    <property type="component" value="Unassembled WGS sequence"/>
</dbReference>
<accession>A0A1T4WWA1</accession>
<evidence type="ECO:0000256" key="1">
    <source>
        <dbReference type="ARBA" id="ARBA00006284"/>
    </source>
</evidence>
<keyword evidence="3 4" id="KW-0418">Kinase</keyword>
<evidence type="ECO:0000313" key="5">
    <source>
        <dbReference type="EMBL" id="SKA81662.1"/>
    </source>
</evidence>
<dbReference type="InterPro" id="IPR004381">
    <property type="entry name" value="Glycerate_kinase"/>
</dbReference>
<organism evidence="5 6">
    <name type="scientific">Agreia bicolorata</name>
    <dbReference type="NCBI Taxonomy" id="110935"/>
    <lineage>
        <taxon>Bacteria</taxon>
        <taxon>Bacillati</taxon>
        <taxon>Actinomycetota</taxon>
        <taxon>Actinomycetes</taxon>
        <taxon>Micrococcales</taxon>
        <taxon>Microbacteriaceae</taxon>
        <taxon>Agreia</taxon>
    </lineage>
</organism>
<dbReference type="PIRSF" id="PIRSF006078">
    <property type="entry name" value="GlxK"/>
    <property type="match status" value="1"/>
</dbReference>
<reference evidence="6" key="1">
    <citation type="submission" date="2017-02" db="EMBL/GenBank/DDBJ databases">
        <authorList>
            <person name="Varghese N."/>
            <person name="Submissions S."/>
        </authorList>
    </citation>
    <scope>NUCLEOTIDE SEQUENCE [LARGE SCALE GENOMIC DNA]</scope>
    <source>
        <strain evidence="6">VKM Ac-2052</strain>
    </source>
</reference>
<comment type="similarity">
    <text evidence="1 4">Belongs to the glycerate kinase type-1 family.</text>
</comment>
<keyword evidence="2 4" id="KW-0808">Transferase</keyword>
<dbReference type="GO" id="GO:0031388">
    <property type="term" value="P:organic acid phosphorylation"/>
    <property type="evidence" value="ECO:0007669"/>
    <property type="project" value="UniProtKB-UniRule"/>
</dbReference>
<dbReference type="NCBIfam" id="TIGR00045">
    <property type="entry name" value="glycerate kinase"/>
    <property type="match status" value="1"/>
</dbReference>
<evidence type="ECO:0000256" key="4">
    <source>
        <dbReference type="PIRNR" id="PIRNR006078"/>
    </source>
</evidence>
<evidence type="ECO:0000313" key="6">
    <source>
        <dbReference type="Proteomes" id="UP000189735"/>
    </source>
</evidence>
<dbReference type="Gene3D" id="3.90.1510.10">
    <property type="entry name" value="Glycerate kinase, domain 2"/>
    <property type="match status" value="1"/>
</dbReference>
<dbReference type="PANTHER" id="PTHR21599:SF0">
    <property type="entry name" value="GLYCERATE KINASE"/>
    <property type="match status" value="1"/>
</dbReference>
<dbReference type="PANTHER" id="PTHR21599">
    <property type="entry name" value="GLYCERATE KINASE"/>
    <property type="match status" value="1"/>
</dbReference>
<dbReference type="InterPro" id="IPR018193">
    <property type="entry name" value="Glyc_kinase_flavodox-like_fold"/>
</dbReference>
<dbReference type="InterPro" id="IPR036129">
    <property type="entry name" value="Glycerate_kinase_sf"/>
</dbReference>
<dbReference type="SUPFAM" id="SSF110738">
    <property type="entry name" value="Glycerate kinase I"/>
    <property type="match status" value="1"/>
</dbReference>
<dbReference type="InterPro" id="IPR018197">
    <property type="entry name" value="Glycerate_kinase_RE-like"/>
</dbReference>
<gene>
    <name evidence="5" type="ORF">SAMN06295879_0362</name>
</gene>
<dbReference type="Gene3D" id="3.40.50.10350">
    <property type="entry name" value="Glycerate kinase, domain 1"/>
    <property type="match status" value="1"/>
</dbReference>
<dbReference type="RefSeq" id="WP_078713142.1">
    <property type="nucleotide sequence ID" value="NZ_FUYG01000001.1"/>
</dbReference>
<sequence>MSKAKRVVVAPDKFRGSLSALEAGLFLAQGIHDVLPDCWVDVCPIADGGEGTIDAVAACGFDVREVEVVDLAAGSRIRGRFAFRGQTAVIELAEFAGLGLIQPSVTSSRDATSFALGQAISLALDDGYSEIVLGLGGSASTDGGAGMMHALGLVFLDATGRRLVPGIDDLSSTVTLDTDSLDSRLANTTFVVASDVENVLLGPSGAALVFGPQKGADAMTVLVLEERLRRYSDAVRTHIGRDYSDVPGSGAAGGVAFSAVAFLGARLQSGVDLILELSRFAARAADSDLIITGEGSLDEQTLGGKAPMGVVRNARQLGIPVVAVAGRCSLTPQQIDHAGFDGVYSLQDVEPDPSQSMRNAKEHIRVIGRHIASARLEPTSAQTHSHHIS</sequence>
<evidence type="ECO:0000256" key="3">
    <source>
        <dbReference type="ARBA" id="ARBA00022777"/>
    </source>
</evidence>
<proteinExistence type="inferred from homology"/>
<dbReference type="AlphaFoldDB" id="A0A1T4WWA1"/>
<name>A0A1T4WWA1_9MICO</name>
<dbReference type="EMBL" id="FUYG01000001">
    <property type="protein sequence ID" value="SKA81662.1"/>
    <property type="molecule type" value="Genomic_DNA"/>
</dbReference>
<dbReference type="GO" id="GO:0008887">
    <property type="term" value="F:glycerate kinase activity"/>
    <property type="evidence" value="ECO:0007669"/>
    <property type="project" value="UniProtKB-UniRule"/>
</dbReference>